<feature type="chain" id="PRO_5035782269" description="Phospholipid:diacylglycerol acyltransferase" evidence="1">
    <location>
        <begin position="28"/>
        <end position="276"/>
    </location>
</feature>
<organism evidence="2 3">
    <name type="scientific">Brassica cretica</name>
    <name type="common">Mustard</name>
    <dbReference type="NCBI Taxonomy" id="69181"/>
    <lineage>
        <taxon>Eukaryota</taxon>
        <taxon>Viridiplantae</taxon>
        <taxon>Streptophyta</taxon>
        <taxon>Embryophyta</taxon>
        <taxon>Tracheophyta</taxon>
        <taxon>Spermatophyta</taxon>
        <taxon>Magnoliopsida</taxon>
        <taxon>eudicotyledons</taxon>
        <taxon>Gunneridae</taxon>
        <taxon>Pentapetalae</taxon>
        <taxon>rosids</taxon>
        <taxon>malvids</taxon>
        <taxon>Brassicales</taxon>
        <taxon>Brassicaceae</taxon>
        <taxon>Brassiceae</taxon>
        <taxon>Brassica</taxon>
    </lineage>
</organism>
<evidence type="ECO:0000313" key="3">
    <source>
        <dbReference type="Proteomes" id="UP000712281"/>
    </source>
</evidence>
<dbReference type="Proteomes" id="UP000712281">
    <property type="component" value="Unassembled WGS sequence"/>
</dbReference>
<protein>
    <recommendedName>
        <fullName evidence="4">Phospholipid:diacylglycerol acyltransferase</fullName>
    </recommendedName>
</protein>
<accession>A0A8S9MIG3</accession>
<dbReference type="GO" id="GO:0008374">
    <property type="term" value="F:O-acyltransferase activity"/>
    <property type="evidence" value="ECO:0007669"/>
    <property type="project" value="InterPro"/>
</dbReference>
<proteinExistence type="predicted"/>
<dbReference type="Gene3D" id="3.40.50.1820">
    <property type="entry name" value="alpha/beta hydrolase"/>
    <property type="match status" value="1"/>
</dbReference>
<gene>
    <name evidence="2" type="ORF">F2Q68_00042818</name>
</gene>
<dbReference type="SUPFAM" id="SSF53474">
    <property type="entry name" value="alpha/beta-Hydrolases"/>
    <property type="match status" value="1"/>
</dbReference>
<keyword evidence="1" id="KW-0732">Signal</keyword>
<sequence length="276" mass="31018">MAANLKSVTALCTVLAVVILLFRGGAAAVEDETEFHGDYSKLSGIIIPGFASTQLRAWSMLDCPYTPLDFNPLDLVWLDTTKLLSAVNCWFKCMVLDPYNQTDHPECKSRPDSGLSAITELDPGYITGPLSTVWKEWLKWCVEFGIEANAIVAVPYDWRLSPTKLEERDLYFHKLKLTFETALKLRGGPSIVFAHSMGNNVFRYFLEWLRLEIAPKHYLEWLDQHIHAYFAVGAPLLGSVEAIKSTLSGVTFGLPISEVTSDFLLVYQRVNIHQVS</sequence>
<dbReference type="PANTHER" id="PTHR11440">
    <property type="entry name" value="LECITHIN-CHOLESTEROL ACYLTRANSFERASE-RELATED"/>
    <property type="match status" value="1"/>
</dbReference>
<dbReference type="InterPro" id="IPR029058">
    <property type="entry name" value="AB_hydrolase_fold"/>
</dbReference>
<name>A0A8S9MIG3_BRACR</name>
<dbReference type="AlphaFoldDB" id="A0A8S9MIG3"/>
<reference evidence="2" key="1">
    <citation type="submission" date="2019-12" db="EMBL/GenBank/DDBJ databases">
        <title>Genome sequencing and annotation of Brassica cretica.</title>
        <authorList>
            <person name="Studholme D.J."/>
            <person name="Sarris P.F."/>
        </authorList>
    </citation>
    <scope>NUCLEOTIDE SEQUENCE</scope>
    <source>
        <strain evidence="2">PFS-001/15</strain>
        <tissue evidence="2">Leaf</tissue>
    </source>
</reference>
<dbReference type="EMBL" id="QGKW02000007">
    <property type="protein sequence ID" value="KAF2619780.1"/>
    <property type="molecule type" value="Genomic_DNA"/>
</dbReference>
<evidence type="ECO:0000256" key="1">
    <source>
        <dbReference type="SAM" id="SignalP"/>
    </source>
</evidence>
<dbReference type="GO" id="GO:0006629">
    <property type="term" value="P:lipid metabolic process"/>
    <property type="evidence" value="ECO:0007669"/>
    <property type="project" value="InterPro"/>
</dbReference>
<evidence type="ECO:0008006" key="4">
    <source>
        <dbReference type="Google" id="ProtNLM"/>
    </source>
</evidence>
<dbReference type="InterPro" id="IPR003386">
    <property type="entry name" value="LACT/PDAT_acylTrfase"/>
</dbReference>
<comment type="caution">
    <text evidence="2">The sequence shown here is derived from an EMBL/GenBank/DDBJ whole genome shotgun (WGS) entry which is preliminary data.</text>
</comment>
<dbReference type="Pfam" id="PF02450">
    <property type="entry name" value="LCAT"/>
    <property type="match status" value="1"/>
</dbReference>
<feature type="signal peptide" evidence="1">
    <location>
        <begin position="1"/>
        <end position="27"/>
    </location>
</feature>
<evidence type="ECO:0000313" key="2">
    <source>
        <dbReference type="EMBL" id="KAF2619780.1"/>
    </source>
</evidence>